<name>A0A2G6E363_9BACT</name>
<accession>A0A2G6E363</accession>
<proteinExistence type="predicted"/>
<reference evidence="1 2" key="1">
    <citation type="submission" date="2017-10" db="EMBL/GenBank/DDBJ databases">
        <title>Novel microbial diversity and functional potential in the marine mammal oral microbiome.</title>
        <authorList>
            <person name="Dudek N.K."/>
            <person name="Sun C.L."/>
            <person name="Burstein D."/>
            <person name="Kantor R.S."/>
            <person name="Aliaga Goltsman D.S."/>
            <person name="Bik E.M."/>
            <person name="Thomas B.C."/>
            <person name="Banfield J.F."/>
            <person name="Relman D.A."/>
        </authorList>
    </citation>
    <scope>NUCLEOTIDE SEQUENCE [LARGE SCALE GENOMIC DNA]</scope>
    <source>
        <strain evidence="1">DOLZORAL124_49_17</strain>
    </source>
</reference>
<sequence>MKFMMKKRVFTAVVLLLSLTLLGVPGFAQMSRHIIPSPRLTIEAIDPVTGAAKESFCIGPASIDVKLSNNSASTMHVTLVNRDTRGIERRLYTGQIPNGVSYLSRLLGTQLSLTGPEGRESLRLESSAQWQDSSNQVSYYVRNCGGQGGWSPDPGYGYATVAAQVQPYAIEQGRKGTMMLQSSVGYQQGVAYYFEILNSWGQLWKRIPVTKPPFAQYQVVLPVGKKTRPGILTYTVNLLAGPGHGGEQKLGSTRVSFRVIKAGSAQPPYNPGYPGYPTYPGYVDVPYGWSSQNYYQGGPQSPMYSSPSSGLGYRSESGPDYYGYYGAVGPMGSVTAERQID</sequence>
<dbReference type="AlphaFoldDB" id="A0A2G6E363"/>
<protein>
    <submittedName>
        <fullName evidence="1">Uncharacterized protein</fullName>
    </submittedName>
</protein>
<dbReference type="EMBL" id="PDPS01000033">
    <property type="protein sequence ID" value="PID56514.1"/>
    <property type="molecule type" value="Genomic_DNA"/>
</dbReference>
<gene>
    <name evidence="1" type="ORF">CSB45_10815</name>
</gene>
<evidence type="ECO:0000313" key="1">
    <source>
        <dbReference type="EMBL" id="PID56514.1"/>
    </source>
</evidence>
<dbReference type="Proteomes" id="UP000229740">
    <property type="component" value="Unassembled WGS sequence"/>
</dbReference>
<comment type="caution">
    <text evidence="1">The sequence shown here is derived from an EMBL/GenBank/DDBJ whole genome shotgun (WGS) entry which is preliminary data.</text>
</comment>
<evidence type="ECO:0000313" key="2">
    <source>
        <dbReference type="Proteomes" id="UP000229740"/>
    </source>
</evidence>
<organism evidence="1 2">
    <name type="scientific">candidate division KSB3 bacterium</name>
    <dbReference type="NCBI Taxonomy" id="2044937"/>
    <lineage>
        <taxon>Bacteria</taxon>
        <taxon>candidate division KSB3</taxon>
    </lineage>
</organism>